<keyword evidence="3" id="KW-0285">Flavoprotein</keyword>
<dbReference type="Pfam" id="PF05199">
    <property type="entry name" value="GMC_oxred_C"/>
    <property type="match status" value="1"/>
</dbReference>
<evidence type="ECO:0000259" key="6">
    <source>
        <dbReference type="Pfam" id="PF00732"/>
    </source>
</evidence>
<dbReference type="Proteomes" id="UP000199614">
    <property type="component" value="Unassembled WGS sequence"/>
</dbReference>
<dbReference type="PANTHER" id="PTHR42784:SF1">
    <property type="entry name" value="PYRANOSE 2-OXIDASE"/>
    <property type="match status" value="1"/>
</dbReference>
<dbReference type="GO" id="GO:0050660">
    <property type="term" value="F:flavin adenine dinucleotide binding"/>
    <property type="evidence" value="ECO:0007669"/>
    <property type="project" value="InterPro"/>
</dbReference>
<comment type="cofactor">
    <cofactor evidence="1">
        <name>FAD</name>
        <dbReference type="ChEBI" id="CHEBI:57692"/>
    </cofactor>
</comment>
<keyword evidence="4" id="KW-0274">FAD</keyword>
<sequence>MPTCGPARVSRILTRAGRATGALYRDAHGREHELRARTVILCANGIGTPRLLLMSADADHPDGLANSSGLVGKRLMMHPFAAVAGVFDEDLGTTAGAWGQQIQSMHFYETDADRGFVRGAKWGLQPTGGPLGLTRSYPWSESERPLWFENFHDTLQARLGRSPMWSIVAEDLPYESNAVSLSPDLVDPDGLPAPRVAYRADANSRAMLAFHTARAVESMEAAGAVETVVGPMIRASGWHLMGTAVMGDDPATSVTDRYGRCHDIPNLYVFDSSTWVTCGGVNPAATQAALALWSSEHLLAEGPR</sequence>
<dbReference type="Pfam" id="PF00732">
    <property type="entry name" value="GMC_oxred_N"/>
    <property type="match status" value="1"/>
</dbReference>
<keyword evidence="9" id="KW-1185">Reference proteome</keyword>
<feature type="domain" description="Glucose-methanol-choline oxidoreductase C-terminal" evidence="7">
    <location>
        <begin position="173"/>
        <end position="291"/>
    </location>
</feature>
<dbReference type="InterPro" id="IPR036188">
    <property type="entry name" value="FAD/NAD-bd_sf"/>
</dbReference>
<dbReference type="InterPro" id="IPR000172">
    <property type="entry name" value="GMC_OxRdtase_N"/>
</dbReference>
<dbReference type="InterPro" id="IPR051473">
    <property type="entry name" value="P2Ox-like"/>
</dbReference>
<dbReference type="SUPFAM" id="SSF51905">
    <property type="entry name" value="FAD/NAD(P)-binding domain"/>
    <property type="match status" value="1"/>
</dbReference>
<dbReference type="EMBL" id="FOUY01000011">
    <property type="protein sequence ID" value="SFN25745.1"/>
    <property type="molecule type" value="Genomic_DNA"/>
</dbReference>
<evidence type="ECO:0000313" key="9">
    <source>
        <dbReference type="Proteomes" id="UP000199614"/>
    </source>
</evidence>
<dbReference type="InterPro" id="IPR007867">
    <property type="entry name" value="GMC_OxRtase_C"/>
</dbReference>
<dbReference type="GO" id="GO:0016614">
    <property type="term" value="F:oxidoreductase activity, acting on CH-OH group of donors"/>
    <property type="evidence" value="ECO:0007669"/>
    <property type="project" value="InterPro"/>
</dbReference>
<evidence type="ECO:0000256" key="3">
    <source>
        <dbReference type="ARBA" id="ARBA00022630"/>
    </source>
</evidence>
<dbReference type="Gene3D" id="3.50.50.60">
    <property type="entry name" value="FAD/NAD(P)-binding domain"/>
    <property type="match status" value="2"/>
</dbReference>
<protein>
    <submittedName>
        <fullName evidence="8">GMC oxidoreductase</fullName>
    </submittedName>
</protein>
<dbReference type="STRING" id="260086.SAMN05216207_101182"/>
<dbReference type="AlphaFoldDB" id="A0A1I4XIV6"/>
<proteinExistence type="inferred from homology"/>
<evidence type="ECO:0000259" key="7">
    <source>
        <dbReference type="Pfam" id="PF05199"/>
    </source>
</evidence>
<evidence type="ECO:0000313" key="8">
    <source>
        <dbReference type="EMBL" id="SFN25745.1"/>
    </source>
</evidence>
<gene>
    <name evidence="8" type="ORF">SAMN05216207_101182</name>
</gene>
<reference evidence="8 9" key="1">
    <citation type="submission" date="2016-10" db="EMBL/GenBank/DDBJ databases">
        <authorList>
            <person name="de Groot N.N."/>
        </authorList>
    </citation>
    <scope>NUCLEOTIDE SEQUENCE [LARGE SCALE GENOMIC DNA]</scope>
    <source>
        <strain evidence="8 9">CGMCC 4.1877</strain>
    </source>
</reference>
<dbReference type="RefSeq" id="WP_342742990.1">
    <property type="nucleotide sequence ID" value="NZ_FOUY01000011.1"/>
</dbReference>
<evidence type="ECO:0000256" key="4">
    <source>
        <dbReference type="ARBA" id="ARBA00022827"/>
    </source>
</evidence>
<evidence type="ECO:0000256" key="2">
    <source>
        <dbReference type="ARBA" id="ARBA00010790"/>
    </source>
</evidence>
<feature type="domain" description="Glucose-methanol-choline oxidoreductase N-terminal" evidence="6">
    <location>
        <begin position="7"/>
        <end position="79"/>
    </location>
</feature>
<evidence type="ECO:0000256" key="1">
    <source>
        <dbReference type="ARBA" id="ARBA00001974"/>
    </source>
</evidence>
<comment type="similarity">
    <text evidence="2">Belongs to the GMC oxidoreductase family.</text>
</comment>
<dbReference type="SUPFAM" id="SSF54373">
    <property type="entry name" value="FAD-linked reductases, C-terminal domain"/>
    <property type="match status" value="1"/>
</dbReference>
<name>A0A1I4XIV6_PSUAM</name>
<keyword evidence="5" id="KW-0560">Oxidoreductase</keyword>
<dbReference type="PANTHER" id="PTHR42784">
    <property type="entry name" value="PYRANOSE 2-OXIDASE"/>
    <property type="match status" value="1"/>
</dbReference>
<evidence type="ECO:0000256" key="5">
    <source>
        <dbReference type="ARBA" id="ARBA00023002"/>
    </source>
</evidence>
<organism evidence="8 9">
    <name type="scientific">Pseudonocardia ammonioxydans</name>
    <dbReference type="NCBI Taxonomy" id="260086"/>
    <lineage>
        <taxon>Bacteria</taxon>
        <taxon>Bacillati</taxon>
        <taxon>Actinomycetota</taxon>
        <taxon>Actinomycetes</taxon>
        <taxon>Pseudonocardiales</taxon>
        <taxon>Pseudonocardiaceae</taxon>
        <taxon>Pseudonocardia</taxon>
    </lineage>
</organism>
<accession>A0A1I4XIV6</accession>